<dbReference type="EMBL" id="JBAMMX010000001">
    <property type="protein sequence ID" value="KAK6947281.1"/>
    <property type="molecule type" value="Genomic_DNA"/>
</dbReference>
<dbReference type="AlphaFoldDB" id="A0AAN8ZRD8"/>
<feature type="coiled-coil region" evidence="1">
    <location>
        <begin position="166"/>
        <end position="228"/>
    </location>
</feature>
<evidence type="ECO:0000313" key="3">
    <source>
        <dbReference type="Proteomes" id="UP001370490"/>
    </source>
</evidence>
<evidence type="ECO:0000256" key="1">
    <source>
        <dbReference type="SAM" id="Coils"/>
    </source>
</evidence>
<protein>
    <submittedName>
        <fullName evidence="2">Major outer membrane lipoprotein Oprl</fullName>
    </submittedName>
</protein>
<evidence type="ECO:0000313" key="2">
    <source>
        <dbReference type="EMBL" id="KAK6947281.1"/>
    </source>
</evidence>
<reference evidence="2 3" key="1">
    <citation type="submission" date="2023-12" db="EMBL/GenBank/DDBJ databases">
        <title>A high-quality genome assembly for Dillenia turbinata (Dilleniales).</title>
        <authorList>
            <person name="Chanderbali A."/>
        </authorList>
    </citation>
    <scope>NUCLEOTIDE SEQUENCE [LARGE SCALE GENOMIC DNA]</scope>
    <source>
        <strain evidence="2">LSX21</strain>
        <tissue evidence="2">Leaf</tissue>
    </source>
</reference>
<accession>A0AAN8ZRD8</accession>
<dbReference type="Gene3D" id="1.20.1260.80">
    <property type="match status" value="1"/>
</dbReference>
<gene>
    <name evidence="2" type="ORF">RJ641_000754</name>
</gene>
<comment type="caution">
    <text evidence="2">The sequence shown here is derived from an EMBL/GenBank/DDBJ whole genome shotgun (WGS) entry which is preliminary data.</text>
</comment>
<keyword evidence="1" id="KW-0175">Coiled coil</keyword>
<dbReference type="InterPro" id="IPR021793">
    <property type="entry name" value="Oprl"/>
</dbReference>
<organism evidence="2 3">
    <name type="scientific">Dillenia turbinata</name>
    <dbReference type="NCBI Taxonomy" id="194707"/>
    <lineage>
        <taxon>Eukaryota</taxon>
        <taxon>Viridiplantae</taxon>
        <taxon>Streptophyta</taxon>
        <taxon>Embryophyta</taxon>
        <taxon>Tracheophyta</taxon>
        <taxon>Spermatophyta</taxon>
        <taxon>Magnoliopsida</taxon>
        <taxon>eudicotyledons</taxon>
        <taxon>Gunneridae</taxon>
        <taxon>Pentapetalae</taxon>
        <taxon>Dilleniales</taxon>
        <taxon>Dilleniaceae</taxon>
        <taxon>Dillenia</taxon>
    </lineage>
</organism>
<name>A0AAN8ZRD8_9MAGN</name>
<dbReference type="Proteomes" id="UP001370490">
    <property type="component" value="Unassembled WGS sequence"/>
</dbReference>
<keyword evidence="2" id="KW-0449">Lipoprotein</keyword>
<proteinExistence type="predicted"/>
<keyword evidence="3" id="KW-1185">Reference proteome</keyword>
<sequence>MKKVVIQVNLLRPLVAKRGPTRNITLRRKRSANETISIVLDVEAKRIVGVDSQFFISESGCVVQKFGRHNVSKWAKMDENNRENIYNAAMKTSERNKKNRAHSENKTFCGTKSLARVAEEKRRTEVIEVSLIDLYQYGHFSRKTSTWGSEKAKETLVGYRGHVSTSKQIEYDVQRYKQRVDEVEKKANQAEKKACDAEKKADELAKKADEAEKRFSQMNDEIIMLKEK</sequence>
<dbReference type="Pfam" id="PF11839">
    <property type="entry name" value="Alanine_zipper"/>
    <property type="match status" value="1"/>
</dbReference>